<evidence type="ECO:0000256" key="6">
    <source>
        <dbReference type="ARBA" id="ARBA00022729"/>
    </source>
</evidence>
<evidence type="ECO:0000256" key="13">
    <source>
        <dbReference type="ARBA" id="ARBA00023180"/>
    </source>
</evidence>
<feature type="coiled-coil region" evidence="16">
    <location>
        <begin position="88"/>
        <end position="122"/>
    </location>
</feature>
<dbReference type="PROSITE" id="PS51293">
    <property type="entry name" value="SANT"/>
    <property type="match status" value="1"/>
</dbReference>
<keyword evidence="7" id="KW-0547">Nucleotide-binding</keyword>
<keyword evidence="11 18" id="KW-0472">Membrane</keyword>
<dbReference type="FunFam" id="3.30.70.1230:FF:000035">
    <property type="entry name" value="Guanylate cyclase"/>
    <property type="match status" value="1"/>
</dbReference>
<keyword evidence="14" id="KW-0456">Lyase</keyword>
<evidence type="ECO:0000259" key="20">
    <source>
        <dbReference type="PROSITE" id="PS50090"/>
    </source>
</evidence>
<dbReference type="InterPro" id="IPR001005">
    <property type="entry name" value="SANT/Myb"/>
</dbReference>
<feature type="domain" description="Myb-like" evidence="20">
    <location>
        <begin position="398"/>
        <end position="449"/>
    </location>
</feature>
<dbReference type="Pfam" id="PF07714">
    <property type="entry name" value="PK_Tyr_Ser-Thr"/>
    <property type="match status" value="1"/>
</dbReference>
<evidence type="ECO:0000256" key="18">
    <source>
        <dbReference type="SAM" id="Phobius"/>
    </source>
</evidence>
<keyword evidence="5 18" id="KW-0812">Transmembrane</keyword>
<feature type="domain" description="Protein kinase" evidence="19">
    <location>
        <begin position="1506"/>
        <end position="1875"/>
    </location>
</feature>
<dbReference type="Pfam" id="PF01094">
    <property type="entry name" value="ANF_receptor"/>
    <property type="match status" value="1"/>
</dbReference>
<dbReference type="Proteomes" id="UP001175271">
    <property type="component" value="Unassembled WGS sequence"/>
</dbReference>
<dbReference type="GO" id="GO:0004672">
    <property type="term" value="F:protein kinase activity"/>
    <property type="evidence" value="ECO:0007669"/>
    <property type="project" value="InterPro"/>
</dbReference>
<feature type="region of interest" description="Disordered" evidence="17">
    <location>
        <begin position="2163"/>
        <end position="2185"/>
    </location>
</feature>
<dbReference type="GO" id="GO:0005525">
    <property type="term" value="F:GTP binding"/>
    <property type="evidence" value="ECO:0007669"/>
    <property type="project" value="UniProtKB-KW"/>
</dbReference>
<dbReference type="CDD" id="cd00167">
    <property type="entry name" value="SANT"/>
    <property type="match status" value="3"/>
</dbReference>
<feature type="region of interest" description="Disordered" evidence="17">
    <location>
        <begin position="1"/>
        <end position="30"/>
    </location>
</feature>
<keyword evidence="10" id="KW-0342">GTP-binding</keyword>
<dbReference type="GO" id="GO:0004016">
    <property type="term" value="F:adenylate cyclase activity"/>
    <property type="evidence" value="ECO:0007669"/>
    <property type="project" value="TreeGrafter"/>
</dbReference>
<dbReference type="EMBL" id="JAUCMV010000004">
    <property type="protein sequence ID" value="KAK0403003.1"/>
    <property type="molecule type" value="Genomic_DNA"/>
</dbReference>
<dbReference type="InterPro" id="IPR001054">
    <property type="entry name" value="A/G_cyclase"/>
</dbReference>
<evidence type="ECO:0000256" key="3">
    <source>
        <dbReference type="ARBA" id="ARBA00004479"/>
    </source>
</evidence>
<evidence type="ECO:0000256" key="2">
    <source>
        <dbReference type="ARBA" id="ARBA00004123"/>
    </source>
</evidence>
<evidence type="ECO:0000256" key="8">
    <source>
        <dbReference type="ARBA" id="ARBA00022842"/>
    </source>
</evidence>
<dbReference type="PROSITE" id="PS50011">
    <property type="entry name" value="PROTEIN_KINASE_DOM"/>
    <property type="match status" value="1"/>
</dbReference>
<comment type="subcellular location">
    <subcellularLocation>
        <location evidence="3">Membrane</location>
        <topology evidence="3">Single-pass type I membrane protein</topology>
    </subcellularLocation>
    <subcellularLocation>
        <location evidence="2">Nucleus</location>
    </subcellularLocation>
</comment>
<keyword evidence="25" id="KW-1185">Reference proteome</keyword>
<dbReference type="InterPro" id="IPR009057">
    <property type="entry name" value="Homeodomain-like_sf"/>
</dbReference>
<dbReference type="InterPro" id="IPR017884">
    <property type="entry name" value="SANT_dom"/>
</dbReference>
<dbReference type="PROSITE" id="PS50090">
    <property type="entry name" value="MYB_LIKE"/>
    <property type="match status" value="3"/>
</dbReference>
<dbReference type="InterPro" id="IPR050401">
    <property type="entry name" value="Cyclic_nucleotide_synthase"/>
</dbReference>
<evidence type="ECO:0000256" key="1">
    <source>
        <dbReference type="ARBA" id="ARBA00001436"/>
    </source>
</evidence>
<dbReference type="InterPro" id="IPR001828">
    <property type="entry name" value="ANF_lig-bd_rcpt"/>
</dbReference>
<feature type="region of interest" description="Disordered" evidence="17">
    <location>
        <begin position="988"/>
        <end position="1025"/>
    </location>
</feature>
<dbReference type="CDD" id="cd07302">
    <property type="entry name" value="CHD"/>
    <property type="match status" value="1"/>
</dbReference>
<organism evidence="24 25">
    <name type="scientific">Steinernema hermaphroditum</name>
    <dbReference type="NCBI Taxonomy" id="289476"/>
    <lineage>
        <taxon>Eukaryota</taxon>
        <taxon>Metazoa</taxon>
        <taxon>Ecdysozoa</taxon>
        <taxon>Nematoda</taxon>
        <taxon>Chromadorea</taxon>
        <taxon>Rhabditida</taxon>
        <taxon>Tylenchina</taxon>
        <taxon>Panagrolaimomorpha</taxon>
        <taxon>Strongyloidoidea</taxon>
        <taxon>Steinernematidae</taxon>
        <taxon>Steinernema</taxon>
    </lineage>
</organism>
<dbReference type="GO" id="GO:0009582">
    <property type="term" value="P:detection of abiotic stimulus"/>
    <property type="evidence" value="ECO:0007669"/>
    <property type="project" value="UniProtKB-ARBA"/>
</dbReference>
<keyword evidence="8" id="KW-0460">Magnesium</keyword>
<keyword evidence="13" id="KW-0325">Glycoprotein</keyword>
<keyword evidence="12" id="KW-0675">Receptor</keyword>
<dbReference type="InterPro" id="IPR000719">
    <property type="entry name" value="Prot_kinase_dom"/>
</dbReference>
<dbReference type="GO" id="GO:0009266">
    <property type="term" value="P:response to temperature stimulus"/>
    <property type="evidence" value="ECO:0007669"/>
    <property type="project" value="UniProtKB-ARBA"/>
</dbReference>
<keyword evidence="16" id="KW-0175">Coiled coil</keyword>
<dbReference type="Gene3D" id="1.10.10.60">
    <property type="entry name" value="Homeodomain-like"/>
    <property type="match status" value="3"/>
</dbReference>
<evidence type="ECO:0000259" key="22">
    <source>
        <dbReference type="PROSITE" id="PS51293"/>
    </source>
</evidence>
<dbReference type="GO" id="GO:0005524">
    <property type="term" value="F:ATP binding"/>
    <property type="evidence" value="ECO:0007669"/>
    <property type="project" value="InterPro"/>
</dbReference>
<dbReference type="GO" id="GO:0035556">
    <property type="term" value="P:intracellular signal transduction"/>
    <property type="evidence" value="ECO:0007669"/>
    <property type="project" value="InterPro"/>
</dbReference>
<dbReference type="GO" id="GO:0001653">
    <property type="term" value="F:peptide receptor activity"/>
    <property type="evidence" value="ECO:0007669"/>
    <property type="project" value="TreeGrafter"/>
</dbReference>
<feature type="transmembrane region" description="Helical" evidence="18">
    <location>
        <begin position="1489"/>
        <end position="1509"/>
    </location>
</feature>
<dbReference type="EC" id="4.6.1.2" evidence="4"/>
<keyword evidence="9 18" id="KW-1133">Transmembrane helix</keyword>
<protein>
    <recommendedName>
        <fullName evidence="4">guanylate cyclase</fullName>
        <ecNumber evidence="4">4.6.1.2</ecNumber>
    </recommendedName>
</protein>
<gene>
    <name evidence="24" type="ORF">QR680_016664</name>
</gene>
<evidence type="ECO:0000256" key="4">
    <source>
        <dbReference type="ARBA" id="ARBA00012202"/>
    </source>
</evidence>
<dbReference type="Gene3D" id="1.10.510.10">
    <property type="entry name" value="Transferase(Phosphotransferase) domain 1"/>
    <property type="match status" value="1"/>
</dbReference>
<dbReference type="PROSITE" id="PS51294">
    <property type="entry name" value="HTH_MYB"/>
    <property type="match status" value="1"/>
</dbReference>
<dbReference type="Gene3D" id="3.30.70.1230">
    <property type="entry name" value="Nucleotide cyclase"/>
    <property type="match status" value="1"/>
</dbReference>
<evidence type="ECO:0000256" key="14">
    <source>
        <dbReference type="ARBA" id="ARBA00023239"/>
    </source>
</evidence>
<evidence type="ECO:0000256" key="12">
    <source>
        <dbReference type="ARBA" id="ARBA00023170"/>
    </source>
</evidence>
<dbReference type="SUPFAM" id="SSF55073">
    <property type="entry name" value="Nucleotide cyclase"/>
    <property type="match status" value="1"/>
</dbReference>
<evidence type="ECO:0000256" key="15">
    <source>
        <dbReference type="ARBA" id="ARBA00023293"/>
    </source>
</evidence>
<dbReference type="InterPro" id="IPR011009">
    <property type="entry name" value="Kinase-like_dom_sf"/>
</dbReference>
<dbReference type="Gene3D" id="3.40.50.2300">
    <property type="match status" value="2"/>
</dbReference>
<dbReference type="InterPro" id="IPR028082">
    <property type="entry name" value="Peripla_BP_I"/>
</dbReference>
<dbReference type="InterPro" id="IPR029787">
    <property type="entry name" value="Nucleotide_cyclase"/>
</dbReference>
<dbReference type="PANTHER" id="PTHR11920:SF485">
    <property type="entry name" value="RECEPTOR-TYPE GUANYLATE CYCLASE DAF-11"/>
    <property type="match status" value="1"/>
</dbReference>
<evidence type="ECO:0000256" key="5">
    <source>
        <dbReference type="ARBA" id="ARBA00022692"/>
    </source>
</evidence>
<name>A0AA39HDV5_9BILA</name>
<dbReference type="Pfam" id="PF00211">
    <property type="entry name" value="Guanylate_cyc"/>
    <property type="match status" value="1"/>
</dbReference>
<dbReference type="Pfam" id="PF13921">
    <property type="entry name" value="Myb_DNA-bind_6"/>
    <property type="match status" value="2"/>
</dbReference>
<dbReference type="Pfam" id="PF00249">
    <property type="entry name" value="Myb_DNA-binding"/>
    <property type="match status" value="1"/>
</dbReference>
<feature type="compositionally biased region" description="Polar residues" evidence="17">
    <location>
        <begin position="995"/>
        <end position="1021"/>
    </location>
</feature>
<evidence type="ECO:0000313" key="24">
    <source>
        <dbReference type="EMBL" id="KAK0403003.1"/>
    </source>
</evidence>
<dbReference type="GO" id="GO:0043005">
    <property type="term" value="C:neuron projection"/>
    <property type="evidence" value="ECO:0007669"/>
    <property type="project" value="UniProtKB-ARBA"/>
</dbReference>
<dbReference type="SMART" id="SM00717">
    <property type="entry name" value="SANT"/>
    <property type="match status" value="5"/>
</dbReference>
<dbReference type="SUPFAM" id="SSF53822">
    <property type="entry name" value="Periplasmic binding protein-like I"/>
    <property type="match status" value="1"/>
</dbReference>
<sequence>MSFPHASEALDSGWGALRTGSSSESEDEFEYDDVDIGDHPAIHDDPTVATTAAESFDEISALVASVPSTSTAQVAPVSADLAHLLAVNEAYLDIIENIIARVERAKEQNRTAQQVVAEQHRRRKNSVSCDKGYAITPHLLFLPPYFKNHHGMVPAANPEAKKRLQNKIYDPLLGLHSSSWTAGDCKTLYKAVRQELITSRLEPLNERKQYLADNIRHNVVNVDPELRAGWMQSLSDVMLKIDHIKALPDEELFQGNYDGVNFARIATQMFHGSRSELECKYKWLNEVSPRWSKEAWTKEEVDELRSITENSFLSWDVVAAKLRTGRTPFQCFQKYQNEVIFNEHFTKPWTVEEDEKLKSLVDTFQTQQYKCIPFKKVASFMEGRTERQVQRRYHTIISTDRKTGRWTEEEDCYLLTAVDKYGEKNWDKVASEVKGRLAHQCRERYINVLHKNVKHTEWTLAEDEKLLYLTGLFKRYNEARFFIKGRTAKMCSNRLKMLLRLKVRRCVAEVCDRDGSFTQRNSLFLPDGKAPDKQLLRPLEWRKRTFAEEVQNSYECISEFVKAEQHGAKRKRRLEARLGLGGNVINEDGCEELRPAQKYYVTHSGRKVAQKNYNPANCWESSQTANPNHPFQSMTPEEQAHLIGALEEIDKKYEHQDYKLDDDARAELLHHLVHDYIHVDSGIYEKHKINIRPSSEELAARNRRRLNRRDYTCIAIPKDIPEPDRKMIAMNELCRMIAICEKNDTRHYYRINRVNVLAAESAKDQLKAMLIDNVNAFVPRAPRVEPVNMERIKEYLDEGGNLLPPCVPSINAYYNFSTKYREILQKQAQRLFTPFTKDGIIADEADMPQSSEFVRHNIRLSEDIVNSTEYQSLRLRLYAMLLVPIIMERAIDTEENRETYRALAAKWDELSRAEMNKPPVNMTNEERATLVMPKESPDPDAENPDAAETQSQPDCNNMIANELLRLSQTESSEEMTLSQLVAQVKRRSTRRSYQKLPSTSKARQCNAAPSQAAGISSSSNPVDGVERSRRIDATIDEKRRKAFALCGGALVALLGWITVAQGVHEVRVGLVVDHDKLADGKTFFERSVSEIQSRNTAKEYSFRVLTDEKRGCGVDRQQGDGAFVAANLYFRQKITSLFGPMCHSDLEITGRLSNQWNIIQFNFWRDHHMDIDLQTVVQMSTSSAVNFAVNLATLLNSLNWNKIALFTCEKCDDEDLTQNRLQIVRRVLDSRGMQIVQKCDLTPQQMAQPGVLADILNKTKLQMRIMVPFFGRDLTHYGTFVEAVKISKLDPEQYVTILTVFYDKVNITLPWMNGDQVNETVKESFDRSIVMVNEYYHSPKAVEFIRTLSAQDPVKALGYLQLYESIHVDLTMLEKASNASGQPEIFRNGSFIRGMMRNLEVEGPFGPIYLDSNTQRLSPFAVYYVEPKIARPVPFVTIRVETFDAHTGEELVNLGSVGVNSNVSLMADIPPDMPTCGFNNELCDQSGTIIVIASVMAFVVASIIMFIIFRKIKTGEAKNMPWALPASSIRNQCDRNGSSMLSMGSVQNKGFSQSANDAVRFRELVMADVVPAVCEVYGTKDRIVFDKTDMMLLYQASPAPLGRPDGPLQMKQIVHENLNVFIGLVTGKVPEPLKVVWSCGYRGTIENLLLSKKTQEAESGGGAIMPMDDSIKGAFVRDILKGLIYLHTSPLQYHGALCPAQCFVDQYWVVKLSGFGVYKMLYKWKNNSIVQTNGGRPLIPNADIHYYSPERRMGLRQFVQTNRFESLGLTEKNGQQYDMYSFGMILYEILTLRKWSNLDDFRDTPTEPSNTSEEENSFFNESAEAQLPKQFAVSNDEETKEIHPDLLGIITKCVNSPMGQKPNAENAKKIIDSALKTPPSLVDQMLSNMEQYTTHLEQLVSERTKQLMEAMEHSTALLREMLPAQVADELRKGNRVAPKYYKQASILYSDIVGFTSMCSESTPMEVVTLLGGLFKKFDQIIADNDCYKARYRTHTPLPYPSFQVETIGDAYMIASGIPIEKKVENVRDIALVGLGMRDFLRHYEIPHRPGNFLQCRWGINTGPVFTGVIGTSAPRYCVFGATASLAAQMESMGMPGHIQMAFATNQLLTNRFPEFRTQPRQGGLTVQGVGHLLTYWLLGRIDALVDPSDEDLTLRKPLENGIIPLGPETERRPTSRIDGPMTQTL</sequence>
<evidence type="ECO:0000256" key="10">
    <source>
        <dbReference type="ARBA" id="ARBA00023134"/>
    </source>
</evidence>
<dbReference type="PRINTS" id="PR00255">
    <property type="entry name" value="NATPEPTIDER"/>
</dbReference>
<keyword evidence="6" id="KW-0732">Signal</keyword>
<dbReference type="PROSITE" id="PS50125">
    <property type="entry name" value="GUANYLATE_CYCLASE_2"/>
    <property type="match status" value="1"/>
</dbReference>
<evidence type="ECO:0000313" key="25">
    <source>
        <dbReference type="Proteomes" id="UP001175271"/>
    </source>
</evidence>
<feature type="domain" description="Myb-like" evidence="20">
    <location>
        <begin position="348"/>
        <end position="397"/>
    </location>
</feature>
<feature type="domain" description="Guanylate cyclase" evidence="21">
    <location>
        <begin position="1945"/>
        <end position="2090"/>
    </location>
</feature>
<feature type="domain" description="SANT" evidence="22">
    <location>
        <begin position="405"/>
        <end position="454"/>
    </location>
</feature>
<evidence type="ECO:0000256" key="11">
    <source>
        <dbReference type="ARBA" id="ARBA00023136"/>
    </source>
</evidence>
<dbReference type="GO" id="GO:0004383">
    <property type="term" value="F:guanylate cyclase activity"/>
    <property type="evidence" value="ECO:0007669"/>
    <property type="project" value="UniProtKB-EC"/>
</dbReference>
<feature type="region of interest" description="Disordered" evidence="17">
    <location>
        <begin position="933"/>
        <end position="955"/>
    </location>
</feature>
<dbReference type="GO" id="GO:0005634">
    <property type="term" value="C:nucleus"/>
    <property type="evidence" value="ECO:0007669"/>
    <property type="project" value="UniProtKB-SubCell"/>
</dbReference>
<evidence type="ECO:0000259" key="21">
    <source>
        <dbReference type="PROSITE" id="PS50125"/>
    </source>
</evidence>
<feature type="domain" description="HTH myb-type" evidence="23">
    <location>
        <begin position="398"/>
        <end position="453"/>
    </location>
</feature>
<dbReference type="SUPFAM" id="SSF46689">
    <property type="entry name" value="Homeodomain-like"/>
    <property type="match status" value="2"/>
</dbReference>
<reference evidence="24" key="1">
    <citation type="submission" date="2023-06" db="EMBL/GenBank/DDBJ databases">
        <title>Genomic analysis of the entomopathogenic nematode Steinernema hermaphroditum.</title>
        <authorList>
            <person name="Schwarz E.M."/>
            <person name="Heppert J.K."/>
            <person name="Baniya A."/>
            <person name="Schwartz H.T."/>
            <person name="Tan C.-H."/>
            <person name="Antoshechkin I."/>
            <person name="Sternberg P.W."/>
            <person name="Goodrich-Blair H."/>
            <person name="Dillman A.R."/>
        </authorList>
    </citation>
    <scope>NUCLEOTIDE SEQUENCE</scope>
    <source>
        <strain evidence="24">PS9179</strain>
        <tissue evidence="24">Whole animal</tissue>
    </source>
</reference>
<proteinExistence type="predicted"/>
<dbReference type="GO" id="GO:0009581">
    <property type="term" value="P:detection of external stimulus"/>
    <property type="evidence" value="ECO:0007669"/>
    <property type="project" value="UniProtKB-ARBA"/>
</dbReference>
<feature type="domain" description="Myb-like" evidence="20">
    <location>
        <begin position="288"/>
        <end position="339"/>
    </location>
</feature>
<comment type="catalytic activity">
    <reaction evidence="1">
        <text>GTP = 3',5'-cyclic GMP + diphosphate</text>
        <dbReference type="Rhea" id="RHEA:13665"/>
        <dbReference type="ChEBI" id="CHEBI:33019"/>
        <dbReference type="ChEBI" id="CHEBI:37565"/>
        <dbReference type="ChEBI" id="CHEBI:57746"/>
        <dbReference type="EC" id="4.6.1.2"/>
    </reaction>
</comment>
<dbReference type="GO" id="GO:0005886">
    <property type="term" value="C:plasma membrane"/>
    <property type="evidence" value="ECO:0007669"/>
    <property type="project" value="TreeGrafter"/>
</dbReference>
<evidence type="ECO:0000256" key="17">
    <source>
        <dbReference type="SAM" id="MobiDB-lite"/>
    </source>
</evidence>
<evidence type="ECO:0000256" key="9">
    <source>
        <dbReference type="ARBA" id="ARBA00022989"/>
    </source>
</evidence>
<evidence type="ECO:0000259" key="19">
    <source>
        <dbReference type="PROSITE" id="PS50011"/>
    </source>
</evidence>
<comment type="caution">
    <text evidence="24">The sequence shown here is derived from an EMBL/GenBank/DDBJ whole genome shotgun (WGS) entry which is preliminary data.</text>
</comment>
<dbReference type="GO" id="GO:0042330">
    <property type="term" value="P:taxis"/>
    <property type="evidence" value="ECO:0007669"/>
    <property type="project" value="UniProtKB-ARBA"/>
</dbReference>
<dbReference type="GO" id="GO:0007168">
    <property type="term" value="P:receptor guanylyl cyclase signaling pathway"/>
    <property type="evidence" value="ECO:0007669"/>
    <property type="project" value="TreeGrafter"/>
</dbReference>
<dbReference type="SUPFAM" id="SSF56112">
    <property type="entry name" value="Protein kinase-like (PK-like)"/>
    <property type="match status" value="1"/>
</dbReference>
<keyword evidence="15" id="KW-0141">cGMP biosynthesis</keyword>
<dbReference type="InterPro" id="IPR001170">
    <property type="entry name" value="ANPR/GUC"/>
</dbReference>
<dbReference type="PANTHER" id="PTHR11920">
    <property type="entry name" value="GUANYLYL CYCLASE"/>
    <property type="match status" value="1"/>
</dbReference>
<dbReference type="InterPro" id="IPR001245">
    <property type="entry name" value="Ser-Thr/Tyr_kinase_cat_dom"/>
</dbReference>
<evidence type="ECO:0000256" key="16">
    <source>
        <dbReference type="SAM" id="Coils"/>
    </source>
</evidence>
<accession>A0AA39HDV5</accession>
<evidence type="ECO:0000256" key="7">
    <source>
        <dbReference type="ARBA" id="ARBA00022741"/>
    </source>
</evidence>
<evidence type="ECO:0000259" key="23">
    <source>
        <dbReference type="PROSITE" id="PS51294"/>
    </source>
</evidence>
<dbReference type="InterPro" id="IPR017930">
    <property type="entry name" value="Myb_dom"/>
</dbReference>
<dbReference type="SMART" id="SM00044">
    <property type="entry name" value="CYCc"/>
    <property type="match status" value="1"/>
</dbReference>